<keyword evidence="3" id="KW-1185">Reference proteome</keyword>
<dbReference type="AlphaFoldDB" id="A0A410QGJ0"/>
<dbReference type="EMBL" id="CP035282">
    <property type="protein sequence ID" value="QAT63056.1"/>
    <property type="molecule type" value="Genomic_DNA"/>
</dbReference>
<name>A0A410QGJ0_9FIRM</name>
<dbReference type="PANTHER" id="PTHR44757:SF2">
    <property type="entry name" value="BIOFILM ARCHITECTURE MAINTENANCE PROTEIN MBAA"/>
    <property type="match status" value="1"/>
</dbReference>
<reference evidence="3" key="1">
    <citation type="submission" date="2019-01" db="EMBL/GenBank/DDBJ databases">
        <title>Draft genomes of a novel of Sporanaerobacter strains.</title>
        <authorList>
            <person name="Ma S."/>
        </authorList>
    </citation>
    <scope>NUCLEOTIDE SEQUENCE [LARGE SCALE GENOMIC DNA]</scope>
    <source>
        <strain evidence="3">NJN-17</strain>
    </source>
</reference>
<dbReference type="SUPFAM" id="SSF141868">
    <property type="entry name" value="EAL domain-like"/>
    <property type="match status" value="1"/>
</dbReference>
<gene>
    <name evidence="2" type="ORF">EQM13_16525</name>
</gene>
<dbReference type="SMART" id="SM00052">
    <property type="entry name" value="EAL"/>
    <property type="match status" value="1"/>
</dbReference>
<sequence>MPGGEGVTKDELEYIIPFKNLDDLFNCYSNIFKKSFLLVDESGNILVRSGVIEDYKKALLFNLNKINEEKEKNVSILFKNKEDAIIVLPLFENYKHFATLISGIFDVKDLKKEIRAQLKGKENYFCYADHKEALFEKENDRLLLCILDNMSSIIIDIYKNSTKLKKLEKIEDKLFSWSSRPKSFTTAETYKEGDSFELKIKENLADAIKNEEFVLFYQPVVDMKTGRISSLEALVRWNSPIFGFMPPLEFIPICEKTGLIKPLGNWILNRAMEDGKKICENLEYPMDIAVNVSAVQFEGEDFVSVVKKNLEETKFDPTRLYIEITESSLILSLDNILNILKELKNMGIRILLDDFGTGYSSLNYLENLPIDGVKIDKSFISKIEEVNYKKSILSSIISLVKKMNLDAIVEGVEEESQLRYLEECSCTKVQGYLFSKPIPITELHTLFDKKIII</sequence>
<proteinExistence type="predicted"/>
<dbReference type="InterPro" id="IPR052155">
    <property type="entry name" value="Biofilm_reg_signaling"/>
</dbReference>
<dbReference type="Proteomes" id="UP000287969">
    <property type="component" value="Chromosome"/>
</dbReference>
<dbReference type="Gene3D" id="3.20.20.450">
    <property type="entry name" value="EAL domain"/>
    <property type="match status" value="1"/>
</dbReference>
<dbReference type="OrthoDB" id="9805474at2"/>
<protein>
    <submittedName>
        <fullName evidence="2">EAL domain-containing protein</fullName>
    </submittedName>
</protein>
<dbReference type="CDD" id="cd01948">
    <property type="entry name" value="EAL"/>
    <property type="match status" value="1"/>
</dbReference>
<organism evidence="2 3">
    <name type="scientific">Acidilutibacter cellobiosedens</name>
    <dbReference type="NCBI Taxonomy" id="2507161"/>
    <lineage>
        <taxon>Bacteria</taxon>
        <taxon>Bacillati</taxon>
        <taxon>Bacillota</taxon>
        <taxon>Tissierellia</taxon>
        <taxon>Tissierellales</taxon>
        <taxon>Acidilutibacteraceae</taxon>
        <taxon>Acidilutibacter</taxon>
    </lineage>
</organism>
<evidence type="ECO:0000313" key="3">
    <source>
        <dbReference type="Proteomes" id="UP000287969"/>
    </source>
</evidence>
<evidence type="ECO:0000313" key="2">
    <source>
        <dbReference type="EMBL" id="QAT63056.1"/>
    </source>
</evidence>
<accession>A0A410QGJ0</accession>
<dbReference type="InterPro" id="IPR035919">
    <property type="entry name" value="EAL_sf"/>
</dbReference>
<dbReference type="PANTHER" id="PTHR44757">
    <property type="entry name" value="DIGUANYLATE CYCLASE DGCP"/>
    <property type="match status" value="1"/>
</dbReference>
<dbReference type="KEGG" id="spoa:EQM13_16525"/>
<evidence type="ECO:0000259" key="1">
    <source>
        <dbReference type="PROSITE" id="PS50883"/>
    </source>
</evidence>
<feature type="domain" description="EAL" evidence="1">
    <location>
        <begin position="197"/>
        <end position="451"/>
    </location>
</feature>
<dbReference type="PROSITE" id="PS50883">
    <property type="entry name" value="EAL"/>
    <property type="match status" value="1"/>
</dbReference>
<dbReference type="InterPro" id="IPR001633">
    <property type="entry name" value="EAL_dom"/>
</dbReference>
<dbReference type="Pfam" id="PF00563">
    <property type="entry name" value="EAL"/>
    <property type="match status" value="1"/>
</dbReference>